<protein>
    <recommendedName>
        <fullName evidence="1">BioF2-like acetyltransferase domain-containing protein</fullName>
    </recommendedName>
</protein>
<accession>A0ABQ4TL53</accession>
<dbReference type="Pfam" id="PF13480">
    <property type="entry name" value="Acetyltransf_6"/>
    <property type="match status" value="1"/>
</dbReference>
<reference evidence="2" key="2">
    <citation type="submission" date="2021-08" db="EMBL/GenBank/DDBJ databases">
        <authorList>
            <person name="Tani A."/>
            <person name="Ola A."/>
            <person name="Ogura Y."/>
            <person name="Katsura K."/>
            <person name="Hayashi T."/>
        </authorList>
    </citation>
    <scope>NUCLEOTIDE SEQUENCE</scope>
    <source>
        <strain evidence="2">DSM 23674</strain>
    </source>
</reference>
<name>A0ABQ4TL53_9HYPH</name>
<dbReference type="Proteomes" id="UP001055101">
    <property type="component" value="Unassembled WGS sequence"/>
</dbReference>
<keyword evidence="3" id="KW-1185">Reference proteome</keyword>
<gene>
    <name evidence="2" type="ORF">EKPJFOCH_1495</name>
</gene>
<sequence>MRTASGQSRTGRTPDGVIVSIRPLDQAVPMLGAWRDLGHAALVENLFFEADFAMSAARAFGAGIRIVTVSDRPPDEPGARLLALWPCRIVHRWGVPLPALMGWTHGFSIFGAPLLARDEAERGLKGLLDAPRALGLPRRLLMPYLPLDGPFAALLDRTLSETRQRRTDFWSHERGFLDVSGNEASARKNYLDVNVSPRKAAQLARFFRRMSAGGVVEHEIVRDPRALTEALADYVTLETAGWKGRAGTAVGRRPAEVGFLNGLIASYGERGCVRIDRLRRDGRSLASSLALETASTLWFLKISYDEAEAKNSPGAQLVERVTRSLLADNRIETADSCAPPNFPLIETFWGERRRLAHGLIEAGGGDRLFRLAASLEGLRAQASRLRTGGPA</sequence>
<evidence type="ECO:0000313" key="3">
    <source>
        <dbReference type="Proteomes" id="UP001055101"/>
    </source>
</evidence>
<comment type="caution">
    <text evidence="2">The sequence shown here is derived from an EMBL/GenBank/DDBJ whole genome shotgun (WGS) entry which is preliminary data.</text>
</comment>
<organism evidence="2 3">
    <name type="scientific">Methylobacterium thuringiense</name>
    <dbReference type="NCBI Taxonomy" id="1003091"/>
    <lineage>
        <taxon>Bacteria</taxon>
        <taxon>Pseudomonadati</taxon>
        <taxon>Pseudomonadota</taxon>
        <taxon>Alphaproteobacteria</taxon>
        <taxon>Hyphomicrobiales</taxon>
        <taxon>Methylobacteriaceae</taxon>
        <taxon>Methylobacterium</taxon>
    </lineage>
</organism>
<reference evidence="2" key="1">
    <citation type="journal article" date="2021" name="Front. Microbiol.">
        <title>Comprehensive Comparative Genomics and Phenotyping of Methylobacterium Species.</title>
        <authorList>
            <person name="Alessa O."/>
            <person name="Ogura Y."/>
            <person name="Fujitani Y."/>
            <person name="Takami H."/>
            <person name="Hayashi T."/>
            <person name="Sahin N."/>
            <person name="Tani A."/>
        </authorList>
    </citation>
    <scope>NUCLEOTIDE SEQUENCE</scope>
    <source>
        <strain evidence="2">DSM 23674</strain>
    </source>
</reference>
<feature type="domain" description="BioF2-like acetyltransferase" evidence="1">
    <location>
        <begin position="200"/>
        <end position="334"/>
    </location>
</feature>
<proteinExistence type="predicted"/>
<evidence type="ECO:0000259" key="1">
    <source>
        <dbReference type="Pfam" id="PF13480"/>
    </source>
</evidence>
<dbReference type="InterPro" id="IPR038740">
    <property type="entry name" value="BioF2-like_GNAT_dom"/>
</dbReference>
<dbReference type="EMBL" id="BPRA01000006">
    <property type="protein sequence ID" value="GJE55009.1"/>
    <property type="molecule type" value="Genomic_DNA"/>
</dbReference>
<evidence type="ECO:0000313" key="2">
    <source>
        <dbReference type="EMBL" id="GJE55009.1"/>
    </source>
</evidence>